<evidence type="ECO:0000256" key="4">
    <source>
        <dbReference type="ARBA" id="ARBA00004679"/>
    </source>
</evidence>
<dbReference type="FunFam" id="3.40.50.460:FF:000002">
    <property type="entry name" value="ATP-dependent 6-phosphofructokinase"/>
    <property type="match status" value="1"/>
</dbReference>
<feature type="binding site" evidence="15">
    <location>
        <begin position="101"/>
        <end position="104"/>
    </location>
    <ligand>
        <name>ATP</name>
        <dbReference type="ChEBI" id="CHEBI:30616"/>
    </ligand>
</feature>
<feature type="binding site" evidence="15">
    <location>
        <position position="10"/>
    </location>
    <ligand>
        <name>ATP</name>
        <dbReference type="ChEBI" id="CHEBI:30616"/>
    </ligand>
</feature>
<accession>A0A4Q0VSC2</accession>
<dbReference type="RefSeq" id="WP_129079681.1">
    <property type="nucleotide sequence ID" value="NZ_QOUX01000046.1"/>
</dbReference>
<dbReference type="EMBL" id="QOUX01000046">
    <property type="protein sequence ID" value="RXI98320.1"/>
    <property type="molecule type" value="Genomic_DNA"/>
</dbReference>
<keyword evidence="5 15" id="KW-0963">Cytoplasm</keyword>
<comment type="similarity">
    <text evidence="15">Belongs to the phosphofructokinase type A (PFKA) family. ATP-dependent PFK group I subfamily. Prokaryotic clade 'B1' sub-subfamily.</text>
</comment>
<dbReference type="Gene3D" id="3.40.50.450">
    <property type="match status" value="1"/>
</dbReference>
<evidence type="ECO:0000256" key="6">
    <source>
        <dbReference type="ARBA" id="ARBA00022533"/>
    </source>
</evidence>
<feature type="binding site" description="in other chain" evidence="15">
    <location>
        <begin position="184"/>
        <end position="186"/>
    </location>
    <ligand>
        <name>ADP</name>
        <dbReference type="ChEBI" id="CHEBI:456216"/>
        <note>allosteric activator; ligand shared between dimeric partners</note>
    </ligand>
</feature>
<evidence type="ECO:0000256" key="10">
    <source>
        <dbReference type="ARBA" id="ARBA00022777"/>
    </source>
</evidence>
<dbReference type="PANTHER" id="PTHR13697">
    <property type="entry name" value="PHOSPHOFRUCTOKINASE"/>
    <property type="match status" value="1"/>
</dbReference>
<keyword evidence="7 15" id="KW-0808">Transferase</keyword>
<keyword evidence="18" id="KW-1185">Reference proteome</keyword>
<evidence type="ECO:0000313" key="17">
    <source>
        <dbReference type="EMBL" id="RXI98320.1"/>
    </source>
</evidence>
<dbReference type="GO" id="GO:0042802">
    <property type="term" value="F:identical protein binding"/>
    <property type="evidence" value="ECO:0007669"/>
    <property type="project" value="TreeGrafter"/>
</dbReference>
<comment type="catalytic activity">
    <reaction evidence="14 15">
        <text>beta-D-fructose 6-phosphate + ATP = beta-D-fructose 1,6-bisphosphate + ADP + H(+)</text>
        <dbReference type="Rhea" id="RHEA:16109"/>
        <dbReference type="ChEBI" id="CHEBI:15378"/>
        <dbReference type="ChEBI" id="CHEBI:30616"/>
        <dbReference type="ChEBI" id="CHEBI:32966"/>
        <dbReference type="ChEBI" id="CHEBI:57634"/>
        <dbReference type="ChEBI" id="CHEBI:456216"/>
        <dbReference type="EC" id="2.7.1.11"/>
    </reaction>
</comment>
<keyword evidence="10 15" id="KW-0418">Kinase</keyword>
<reference evidence="17 18" key="1">
    <citation type="journal article" date="2019" name="Int. J. Syst. Evol. Microbiol.">
        <title>Anaerobacillus alkaliphilus sp. nov., a novel alkaliphilic and moderately halophilic bacterium.</title>
        <authorList>
            <person name="Borsodi A.K."/>
            <person name="Aszalos J.M."/>
            <person name="Bihari P."/>
            <person name="Nagy I."/>
            <person name="Schumann P."/>
            <person name="Sproer C."/>
            <person name="Kovacs A.L."/>
            <person name="Boka K."/>
            <person name="Dobosy P."/>
            <person name="Ovari M."/>
            <person name="Szili-Kovacs T."/>
            <person name="Toth E."/>
        </authorList>
    </citation>
    <scope>NUCLEOTIDE SEQUENCE [LARGE SCALE GENOMIC DNA]</scope>
    <source>
        <strain evidence="17 18">B16-10</strain>
    </source>
</reference>
<dbReference type="GO" id="GO:0006002">
    <property type="term" value="P:fructose 6-phosphate metabolic process"/>
    <property type="evidence" value="ECO:0007669"/>
    <property type="project" value="UniProtKB-UniRule"/>
</dbReference>
<dbReference type="GO" id="GO:0061621">
    <property type="term" value="P:canonical glycolysis"/>
    <property type="evidence" value="ECO:0007669"/>
    <property type="project" value="TreeGrafter"/>
</dbReference>
<dbReference type="GO" id="GO:0030388">
    <property type="term" value="P:fructose 1,6-bisphosphate metabolic process"/>
    <property type="evidence" value="ECO:0007669"/>
    <property type="project" value="TreeGrafter"/>
</dbReference>
<dbReference type="PIRSF" id="PIRSF000532">
    <property type="entry name" value="ATP_PFK_prok"/>
    <property type="match status" value="1"/>
</dbReference>
<feature type="active site" description="Proton acceptor" evidence="15">
    <location>
        <position position="126"/>
    </location>
</feature>
<dbReference type="SUPFAM" id="SSF53784">
    <property type="entry name" value="Phosphofructokinase"/>
    <property type="match status" value="1"/>
</dbReference>
<dbReference type="Gene3D" id="3.40.50.460">
    <property type="entry name" value="Phosphofructokinase domain"/>
    <property type="match status" value="1"/>
</dbReference>
<gene>
    <name evidence="15 17" type="primary">pfkA</name>
    <name evidence="17" type="ORF">DS745_18510</name>
</gene>
<dbReference type="GO" id="GO:0003872">
    <property type="term" value="F:6-phosphofructokinase activity"/>
    <property type="evidence" value="ECO:0007669"/>
    <property type="project" value="UniProtKB-UniRule"/>
</dbReference>
<feature type="binding site" description="in other chain" evidence="15">
    <location>
        <begin position="124"/>
        <end position="126"/>
    </location>
    <ligand>
        <name>substrate</name>
        <note>ligand shared between dimeric partners</note>
    </ligand>
</feature>
<comment type="activity regulation">
    <text evidence="15">Allosterically activated by ADP and other diphosphonucleosides, and allosterically inhibited by phosphoenolpyruvate.</text>
</comment>
<feature type="domain" description="Phosphofructokinase" evidence="16">
    <location>
        <begin position="2"/>
        <end position="274"/>
    </location>
</feature>
<dbReference type="InterPro" id="IPR012828">
    <property type="entry name" value="PFKA_ATP_prok"/>
</dbReference>
<keyword evidence="11 15" id="KW-0067">ATP-binding</keyword>
<feature type="binding site" description="in other chain" evidence="15">
    <location>
        <begin position="168"/>
        <end position="170"/>
    </location>
    <ligand>
        <name>substrate</name>
        <note>ligand shared between dimeric partners</note>
    </ligand>
</feature>
<dbReference type="HAMAP" id="MF_00339">
    <property type="entry name" value="Phosphofructokinase_I_B1"/>
    <property type="match status" value="1"/>
</dbReference>
<dbReference type="InterPro" id="IPR035966">
    <property type="entry name" value="PKF_sf"/>
</dbReference>
<comment type="subcellular location">
    <subcellularLocation>
        <location evidence="3 15">Cytoplasm</location>
    </subcellularLocation>
</comment>
<comment type="pathway">
    <text evidence="4 15">Carbohydrate degradation; glycolysis; D-glyceraldehyde 3-phosphate and glycerone phosphate from D-glucose: step 3/4.</text>
</comment>
<dbReference type="NCBIfam" id="TIGR02482">
    <property type="entry name" value="PFKA_ATP"/>
    <property type="match status" value="1"/>
</dbReference>
<evidence type="ECO:0000256" key="14">
    <source>
        <dbReference type="ARBA" id="ARBA00048070"/>
    </source>
</evidence>
<dbReference type="GO" id="GO:0016208">
    <property type="term" value="F:AMP binding"/>
    <property type="evidence" value="ECO:0007669"/>
    <property type="project" value="TreeGrafter"/>
</dbReference>
<keyword evidence="12 15" id="KW-0460">Magnesium</keyword>
<keyword evidence="6 15" id="KW-0021">Allosteric enzyme</keyword>
<dbReference type="Proteomes" id="UP000290649">
    <property type="component" value="Unassembled WGS sequence"/>
</dbReference>
<evidence type="ECO:0000256" key="11">
    <source>
        <dbReference type="ARBA" id="ARBA00022840"/>
    </source>
</evidence>
<dbReference type="PANTHER" id="PTHR13697:SF4">
    <property type="entry name" value="ATP-DEPENDENT 6-PHOSPHOFRUCTOKINASE"/>
    <property type="match status" value="1"/>
</dbReference>
<dbReference type="AlphaFoldDB" id="A0A4Q0VSC2"/>
<evidence type="ECO:0000256" key="1">
    <source>
        <dbReference type="ARBA" id="ARBA00001946"/>
    </source>
</evidence>
<comment type="cofactor">
    <cofactor evidence="1 15">
        <name>Mg(2+)</name>
        <dbReference type="ChEBI" id="CHEBI:18420"/>
    </cofactor>
</comment>
<dbReference type="InterPro" id="IPR000023">
    <property type="entry name" value="Phosphofructokinase_dom"/>
</dbReference>
<dbReference type="GO" id="GO:0005524">
    <property type="term" value="F:ATP binding"/>
    <property type="evidence" value="ECO:0007669"/>
    <property type="project" value="UniProtKB-UniRule"/>
</dbReference>
<dbReference type="InterPro" id="IPR012003">
    <property type="entry name" value="ATP_PFK_prok-type"/>
</dbReference>
<sequence>MNIGILTSGGDSQGMNSAIRAITRTAIVKGHKVFGIQKGYQGLMEGLFIPLDLRDVGDILHRGGTFLQSARSLEFKEATGQEKALAKLREANIDHLVVIGGDGSYHGALALYERGFPTYGLPGTIDNDIACTDYTIGFDTTVNLVVGLINNVRDTSTSHERTSIIEVMGRGSGDIALHAGVASGADVIIIPEVEWSMDEVCQVIHEGFNRGKKHGIVVVAEGAASGEHVAEEIERKTGLEARSTKLGYVQRGGSPSAFDRILTSRMGDKVIECIESGISGVAIGIEGGEITSHPLKEVLSKKSTFDVKLYEIAKNLSK</sequence>
<feature type="binding site" evidence="15">
    <location>
        <position position="242"/>
    </location>
    <ligand>
        <name>substrate</name>
        <note>ligand shared between dimeric partners</note>
    </ligand>
</feature>
<feature type="binding site" evidence="15">
    <location>
        <position position="161"/>
    </location>
    <ligand>
        <name>substrate</name>
        <note>ligand shared between dimeric partners</note>
    </ligand>
</feature>
<evidence type="ECO:0000256" key="3">
    <source>
        <dbReference type="ARBA" id="ARBA00004496"/>
    </source>
</evidence>
<keyword evidence="8 15" id="KW-0479">Metal-binding</keyword>
<dbReference type="GO" id="GO:0005945">
    <property type="term" value="C:6-phosphofructokinase complex"/>
    <property type="evidence" value="ECO:0007669"/>
    <property type="project" value="TreeGrafter"/>
</dbReference>
<proteinExistence type="inferred from homology"/>
<feature type="binding site" description="in other chain" evidence="15">
    <location>
        <position position="221"/>
    </location>
    <ligand>
        <name>substrate</name>
        <note>ligand shared between dimeric partners</note>
    </ligand>
</feature>
<evidence type="ECO:0000256" key="13">
    <source>
        <dbReference type="ARBA" id="ARBA00023152"/>
    </source>
</evidence>
<evidence type="ECO:0000256" key="5">
    <source>
        <dbReference type="ARBA" id="ARBA00022490"/>
    </source>
</evidence>
<evidence type="ECO:0000256" key="7">
    <source>
        <dbReference type="ARBA" id="ARBA00022679"/>
    </source>
</evidence>
<dbReference type="InterPro" id="IPR022953">
    <property type="entry name" value="ATP_PFK"/>
</dbReference>
<comment type="caution">
    <text evidence="17">The sequence shown here is derived from an EMBL/GenBank/DDBJ whole genome shotgun (WGS) entry which is preliminary data.</text>
</comment>
<evidence type="ECO:0000256" key="9">
    <source>
        <dbReference type="ARBA" id="ARBA00022741"/>
    </source>
</evidence>
<feature type="binding site" evidence="15">
    <location>
        <begin position="71"/>
        <end position="72"/>
    </location>
    <ligand>
        <name>ATP</name>
        <dbReference type="ChEBI" id="CHEBI:30616"/>
    </ligand>
</feature>
<feature type="binding site" description="in other chain" evidence="15">
    <location>
        <begin position="248"/>
        <end position="251"/>
    </location>
    <ligand>
        <name>substrate</name>
        <note>ligand shared between dimeric partners</note>
    </ligand>
</feature>
<dbReference type="FunFam" id="3.40.50.450:FF:000001">
    <property type="entry name" value="ATP-dependent 6-phosphofructokinase"/>
    <property type="match status" value="1"/>
</dbReference>
<dbReference type="GO" id="GO:0048029">
    <property type="term" value="F:monosaccharide binding"/>
    <property type="evidence" value="ECO:0007669"/>
    <property type="project" value="TreeGrafter"/>
</dbReference>
<evidence type="ECO:0000256" key="15">
    <source>
        <dbReference type="HAMAP-Rule" id="MF_00339"/>
    </source>
</evidence>
<organism evidence="17 18">
    <name type="scientific">Anaerobacillus alkaliphilus</name>
    <dbReference type="NCBI Taxonomy" id="1548597"/>
    <lineage>
        <taxon>Bacteria</taxon>
        <taxon>Bacillati</taxon>
        <taxon>Bacillota</taxon>
        <taxon>Bacilli</taxon>
        <taxon>Bacillales</taxon>
        <taxon>Bacillaceae</taxon>
        <taxon>Anaerobacillus</taxon>
    </lineage>
</organism>
<dbReference type="GO" id="GO:0070095">
    <property type="term" value="F:fructose-6-phosphate binding"/>
    <property type="evidence" value="ECO:0007669"/>
    <property type="project" value="TreeGrafter"/>
</dbReference>
<dbReference type="UniPathway" id="UPA00109">
    <property type="reaction ID" value="UER00182"/>
</dbReference>
<evidence type="ECO:0000313" key="18">
    <source>
        <dbReference type="Proteomes" id="UP000290649"/>
    </source>
</evidence>
<keyword evidence="9 15" id="KW-0547">Nucleotide-binding</keyword>
<dbReference type="EC" id="2.7.1.11" evidence="15"/>
<dbReference type="NCBIfam" id="NF002872">
    <property type="entry name" value="PRK03202.1"/>
    <property type="match status" value="1"/>
</dbReference>
<protein>
    <recommendedName>
        <fullName evidence="15">ATP-dependent 6-phosphofructokinase</fullName>
        <shortName evidence="15">ATP-PFK</shortName>
        <shortName evidence="15">Phosphofructokinase</shortName>
        <ecNumber evidence="15">2.7.1.11</ecNumber>
    </recommendedName>
    <alternativeName>
        <fullName evidence="15">Phosphohexokinase</fullName>
    </alternativeName>
</protein>
<dbReference type="PRINTS" id="PR00476">
    <property type="entry name" value="PHFRCTKINASE"/>
</dbReference>
<feature type="binding site" description="in other chain" evidence="15">
    <location>
        <begin position="212"/>
        <end position="214"/>
    </location>
    <ligand>
        <name>ADP</name>
        <dbReference type="ChEBI" id="CHEBI:456216"/>
        <note>allosteric activator; ligand shared between dimeric partners</note>
    </ligand>
</feature>
<comment type="caution">
    <text evidence="15">Lacks conserved residue(s) required for the propagation of feature annotation.</text>
</comment>
<feature type="binding site" evidence="15">
    <location>
        <position position="102"/>
    </location>
    <ligand>
        <name>Mg(2+)</name>
        <dbReference type="ChEBI" id="CHEBI:18420"/>
        <note>catalytic</note>
    </ligand>
</feature>
<comment type="subunit">
    <text evidence="15">Homotetramer.</text>
</comment>
<evidence type="ECO:0000256" key="12">
    <source>
        <dbReference type="ARBA" id="ARBA00022842"/>
    </source>
</evidence>
<feature type="binding site" description="in other chain" evidence="15">
    <location>
        <position position="153"/>
    </location>
    <ligand>
        <name>ADP</name>
        <dbReference type="ChEBI" id="CHEBI:456216"/>
        <note>allosteric activator; ligand shared between dimeric partners</note>
    </ligand>
</feature>
<dbReference type="OrthoDB" id="9802503at2"/>
<evidence type="ECO:0000256" key="2">
    <source>
        <dbReference type="ARBA" id="ARBA00002659"/>
    </source>
</evidence>
<comment type="function">
    <text evidence="2 15">Catalyzes the phosphorylation of D-fructose 6-phosphate to fructose 1,6-bisphosphate by ATP, the first committing step of glycolysis.</text>
</comment>
<evidence type="ECO:0000256" key="8">
    <source>
        <dbReference type="ARBA" id="ARBA00022723"/>
    </source>
</evidence>
<feature type="binding site" evidence="15">
    <location>
        <begin position="20"/>
        <end position="24"/>
    </location>
    <ligand>
        <name>ADP</name>
        <dbReference type="ChEBI" id="CHEBI:456216"/>
        <note>allosteric activator; ligand shared between dimeric partners</note>
    </ligand>
</feature>
<dbReference type="Pfam" id="PF00365">
    <property type="entry name" value="PFK"/>
    <property type="match status" value="1"/>
</dbReference>
<feature type="binding site" description="in other chain" evidence="15">
    <location>
        <position position="210"/>
    </location>
    <ligand>
        <name>ADP</name>
        <dbReference type="ChEBI" id="CHEBI:456216"/>
        <note>allosteric activator; ligand shared between dimeric partners</note>
    </ligand>
</feature>
<dbReference type="GO" id="GO:0046872">
    <property type="term" value="F:metal ion binding"/>
    <property type="evidence" value="ECO:0007669"/>
    <property type="project" value="UniProtKB-KW"/>
</dbReference>
<name>A0A4Q0VSC2_9BACI</name>
<keyword evidence="13 15" id="KW-0324">Glycolysis</keyword>
<evidence type="ECO:0000259" key="16">
    <source>
        <dbReference type="Pfam" id="PF00365"/>
    </source>
</evidence>